<protein>
    <recommendedName>
        <fullName evidence="7">TAFII28-like protein domain-containing protein</fullName>
    </recommendedName>
</protein>
<dbReference type="OrthoDB" id="28335at2759"/>
<dbReference type="GO" id="GO:0051123">
    <property type="term" value="P:RNA polymerase II preinitiation complex assembly"/>
    <property type="evidence" value="ECO:0007669"/>
    <property type="project" value="InterPro"/>
</dbReference>
<feature type="compositionally biased region" description="Polar residues" evidence="6">
    <location>
        <begin position="254"/>
        <end position="267"/>
    </location>
</feature>
<dbReference type="Proteomes" id="UP000054567">
    <property type="component" value="Unassembled WGS sequence"/>
</dbReference>
<comment type="similarity">
    <text evidence="2">Belongs to the TAF11 family.</text>
</comment>
<feature type="region of interest" description="Disordered" evidence="6">
    <location>
        <begin position="334"/>
        <end position="364"/>
    </location>
</feature>
<feature type="compositionally biased region" description="Polar residues" evidence="6">
    <location>
        <begin position="44"/>
        <end position="53"/>
    </location>
</feature>
<dbReference type="GO" id="GO:0005669">
    <property type="term" value="C:transcription factor TFIID complex"/>
    <property type="evidence" value="ECO:0007669"/>
    <property type="project" value="InterPro"/>
</dbReference>
<evidence type="ECO:0000256" key="4">
    <source>
        <dbReference type="ARBA" id="ARBA00023163"/>
    </source>
</evidence>
<dbReference type="EMBL" id="DS268110">
    <property type="protein sequence ID" value="KMM67612.1"/>
    <property type="molecule type" value="Genomic_DNA"/>
</dbReference>
<accession>A0A0J6I831</accession>
<keyword evidence="3" id="KW-0805">Transcription regulation</keyword>
<evidence type="ECO:0000313" key="8">
    <source>
        <dbReference type="EMBL" id="KMM67612.1"/>
    </source>
</evidence>
<dbReference type="Gene3D" id="1.10.20.10">
    <property type="entry name" value="Histone, subunit A"/>
    <property type="match status" value="1"/>
</dbReference>
<feature type="compositionally biased region" description="Gly residues" evidence="6">
    <location>
        <begin position="116"/>
        <end position="126"/>
    </location>
</feature>
<dbReference type="AlphaFoldDB" id="A0A0J6I831"/>
<dbReference type="Pfam" id="PF04719">
    <property type="entry name" value="TAFII28"/>
    <property type="match status" value="1"/>
</dbReference>
<reference evidence="9" key="2">
    <citation type="journal article" date="2009" name="Genome Res.">
        <title>Comparative genomic analyses of the human fungal pathogens Coccidioides and their relatives.</title>
        <authorList>
            <person name="Sharpton T.J."/>
            <person name="Stajich J.E."/>
            <person name="Rounsley S.D."/>
            <person name="Gardner M.J."/>
            <person name="Wortman J.R."/>
            <person name="Jordar V.S."/>
            <person name="Maiti R."/>
            <person name="Kodira C.D."/>
            <person name="Neafsey D.E."/>
            <person name="Zeng Q."/>
            <person name="Hung C.-Y."/>
            <person name="McMahan C."/>
            <person name="Muszewska A."/>
            <person name="Grynberg M."/>
            <person name="Mandel M.A."/>
            <person name="Kellner E.M."/>
            <person name="Barker B.M."/>
            <person name="Galgiani J.N."/>
            <person name="Orbach M.J."/>
            <person name="Kirkland T.N."/>
            <person name="Cole G.T."/>
            <person name="Henn M.R."/>
            <person name="Birren B.W."/>
            <person name="Taylor J.W."/>
        </authorList>
    </citation>
    <scope>NUCLEOTIDE SEQUENCE [LARGE SCALE GENOMIC DNA]</scope>
    <source>
        <strain evidence="9">RMSCC 3488</strain>
    </source>
</reference>
<dbReference type="SUPFAM" id="SSF47113">
    <property type="entry name" value="Histone-fold"/>
    <property type="match status" value="1"/>
</dbReference>
<feature type="domain" description="TAFII28-like protein" evidence="7">
    <location>
        <begin position="164"/>
        <end position="236"/>
    </location>
</feature>
<evidence type="ECO:0000259" key="7">
    <source>
        <dbReference type="Pfam" id="PF04719"/>
    </source>
</evidence>
<dbReference type="InterPro" id="IPR006809">
    <property type="entry name" value="TAFII28_dom"/>
</dbReference>
<reference evidence="8 9" key="1">
    <citation type="submission" date="2007-06" db="EMBL/GenBank/DDBJ databases">
        <title>The Genome Sequence of Coccidioides posadasii RMSCC_3488.</title>
        <authorList>
            <consortium name="Coccidioides Genome Resources Consortium"/>
            <consortium name="The Broad Institute Genome Sequencing Platform"/>
            <person name="Henn M.R."/>
            <person name="Sykes S."/>
            <person name="Young S."/>
            <person name="Jaffe D."/>
            <person name="Berlin A."/>
            <person name="Alvarez P."/>
            <person name="Butler J."/>
            <person name="Gnerre S."/>
            <person name="Grabherr M."/>
            <person name="Mauceli E."/>
            <person name="Brockman W."/>
            <person name="Kodira C."/>
            <person name="Alvarado L."/>
            <person name="Zeng Q."/>
            <person name="Crawford M."/>
            <person name="Antoine C."/>
            <person name="Devon K."/>
            <person name="Galgiani J."/>
            <person name="Orsborn K."/>
            <person name="Lewis M.L."/>
            <person name="Nusbaum C."/>
            <person name="Galagan J."/>
            <person name="Birren B."/>
        </authorList>
    </citation>
    <scope>NUCLEOTIDE SEQUENCE [LARGE SCALE GENOMIC DNA]</scope>
    <source>
        <strain evidence="8 9">RMSCC 3488</strain>
    </source>
</reference>
<dbReference type="CDD" id="cd08048">
    <property type="entry name" value="HFD_TAF11"/>
    <property type="match status" value="1"/>
</dbReference>
<dbReference type="InterPro" id="IPR045127">
    <property type="entry name" value="TAF11-like"/>
</dbReference>
<dbReference type="VEuPathDB" id="FungiDB:CPAG_03945"/>
<feature type="compositionally biased region" description="Basic and acidic residues" evidence="6">
    <location>
        <begin position="287"/>
        <end position="299"/>
    </location>
</feature>
<keyword evidence="4" id="KW-0804">Transcription</keyword>
<dbReference type="PANTHER" id="PTHR13218:SF8">
    <property type="entry name" value="TRANSCRIPTION INITIATION FACTOR TFIID SUBUNIT 11"/>
    <property type="match status" value="1"/>
</dbReference>
<feature type="region of interest" description="Disordered" evidence="6">
    <location>
        <begin position="248"/>
        <end position="318"/>
    </location>
</feature>
<dbReference type="GO" id="GO:0046982">
    <property type="term" value="F:protein heterodimerization activity"/>
    <property type="evidence" value="ECO:0007669"/>
    <property type="project" value="InterPro"/>
</dbReference>
<evidence type="ECO:0000256" key="1">
    <source>
        <dbReference type="ARBA" id="ARBA00004123"/>
    </source>
</evidence>
<feature type="compositionally biased region" description="Acidic residues" evidence="6">
    <location>
        <begin position="128"/>
        <end position="144"/>
    </location>
</feature>
<evidence type="ECO:0000256" key="6">
    <source>
        <dbReference type="SAM" id="MobiDB-lite"/>
    </source>
</evidence>
<dbReference type="GO" id="GO:0016251">
    <property type="term" value="F:RNA polymerase II general transcription initiation factor activity"/>
    <property type="evidence" value="ECO:0007669"/>
    <property type="project" value="TreeGrafter"/>
</dbReference>
<evidence type="ECO:0000256" key="5">
    <source>
        <dbReference type="ARBA" id="ARBA00023242"/>
    </source>
</evidence>
<dbReference type="PANTHER" id="PTHR13218">
    <property type="entry name" value="TRANSCRIPTION INITIATION FACTOR TFIID SUBUNIT 11-RELATED"/>
    <property type="match status" value="1"/>
</dbReference>
<feature type="compositionally biased region" description="Polar residues" evidence="6">
    <location>
        <begin position="309"/>
        <end position="318"/>
    </location>
</feature>
<feature type="region of interest" description="Disordered" evidence="6">
    <location>
        <begin position="1"/>
        <end position="144"/>
    </location>
</feature>
<evidence type="ECO:0000313" key="9">
    <source>
        <dbReference type="Proteomes" id="UP000054567"/>
    </source>
</evidence>
<feature type="compositionally biased region" description="Low complexity" evidence="6">
    <location>
        <begin position="22"/>
        <end position="35"/>
    </location>
</feature>
<feature type="compositionally biased region" description="Polar residues" evidence="6">
    <location>
        <begin position="74"/>
        <end position="83"/>
    </location>
</feature>
<comment type="subcellular location">
    <subcellularLocation>
        <location evidence="1">Nucleus</location>
    </subcellularLocation>
</comment>
<evidence type="ECO:0000256" key="2">
    <source>
        <dbReference type="ARBA" id="ARBA00009788"/>
    </source>
</evidence>
<proteinExistence type="inferred from homology"/>
<evidence type="ECO:0000256" key="3">
    <source>
        <dbReference type="ARBA" id="ARBA00023015"/>
    </source>
</evidence>
<gene>
    <name evidence="8" type="ORF">CPAG_03945</name>
</gene>
<organism evidence="8 9">
    <name type="scientific">Coccidioides posadasii RMSCC 3488</name>
    <dbReference type="NCBI Taxonomy" id="454284"/>
    <lineage>
        <taxon>Eukaryota</taxon>
        <taxon>Fungi</taxon>
        <taxon>Dikarya</taxon>
        <taxon>Ascomycota</taxon>
        <taxon>Pezizomycotina</taxon>
        <taxon>Eurotiomycetes</taxon>
        <taxon>Eurotiomycetidae</taxon>
        <taxon>Onygenales</taxon>
        <taxon>Onygenaceae</taxon>
        <taxon>Coccidioides</taxon>
    </lineage>
</organism>
<sequence length="414" mass="44221">MSLSPPPTTLSLPASNSKKRPSLSSAVSSSSSQPSKRPRLHPLRQTSFPTSADTDPRVYAGATSARSEIDGASVTGSFTGSLTGSVDGVGAGRGRRKKGKKDRDDASGSVRAGTVDGKGAGSAKGGVGDEEGEEEDDDDLGDTELMERDDVAVDAEAEKKNLAILIDAFNPEQSERYDLFKRAKLNKPTLRKIVNQTLSQSVPPNVITTISGYTKIFIGEMVEKARTVQQQWADTTDAAALEAYEAEEEELTIQEESQAAEQVSDPSGQEKPKPTTSLPSPSIVKVEGPKEPVIKKEESQSFDGISVSAPPNSTQTTLQSTMSFNMSPATTATTVTTAPGETRHASRRRPFKLPPNPHRGPLLPSHLREAFRRYRRDGEGGGVGFTGLSMNGLSVRGAFTWSVRSGSGGRRLFR</sequence>
<reference evidence="9" key="3">
    <citation type="journal article" date="2010" name="Genome Res.">
        <title>Population genomic sequencing of Coccidioides fungi reveals recent hybridization and transposon control.</title>
        <authorList>
            <person name="Neafsey D.E."/>
            <person name="Barker B.M."/>
            <person name="Sharpton T.J."/>
            <person name="Stajich J.E."/>
            <person name="Park D.J."/>
            <person name="Whiston E."/>
            <person name="Hung C.-Y."/>
            <person name="McMahan C."/>
            <person name="White J."/>
            <person name="Sykes S."/>
            <person name="Heiman D."/>
            <person name="Young S."/>
            <person name="Zeng Q."/>
            <person name="Abouelleil A."/>
            <person name="Aftuck L."/>
            <person name="Bessette D."/>
            <person name="Brown A."/>
            <person name="FitzGerald M."/>
            <person name="Lui A."/>
            <person name="Macdonald J.P."/>
            <person name="Priest M."/>
            <person name="Orbach M.J."/>
            <person name="Galgiani J.N."/>
            <person name="Kirkland T.N."/>
            <person name="Cole G.T."/>
            <person name="Birren B.W."/>
            <person name="Henn M.R."/>
            <person name="Taylor J.W."/>
            <person name="Rounsley S.D."/>
        </authorList>
    </citation>
    <scope>NUCLEOTIDE SEQUENCE [LARGE SCALE GENOMIC DNA]</scope>
    <source>
        <strain evidence="9">RMSCC 3488</strain>
    </source>
</reference>
<keyword evidence="5" id="KW-0539">Nucleus</keyword>
<dbReference type="InterPro" id="IPR009072">
    <property type="entry name" value="Histone-fold"/>
</dbReference>
<name>A0A0J6I831_COCPO</name>